<dbReference type="InParanoid" id="A0A061G455"/>
<keyword evidence="2" id="KW-0812">Transmembrane</keyword>
<gene>
    <name evidence="3" type="ORF">TCM_015830</name>
</gene>
<evidence type="ECO:0000256" key="1">
    <source>
        <dbReference type="SAM" id="MobiDB-lite"/>
    </source>
</evidence>
<name>A0A061G455_THECC</name>
<dbReference type="Proteomes" id="UP000026915">
    <property type="component" value="Chromosome 3"/>
</dbReference>
<sequence>MVFHVDLRYVVPPFVNAFLLLLQTNQDKPWNPIPIVVPVLDSPYLILKLTFLLFALFLLMSFFYVSCELPITFRPLELRTHGDRGLAGWQREREREKGGLVNNESFRGVGDDKPSVICPSPPRNDDRQASIDSPSPHRDEQDVDVFGEDYNNNKSNNHDDSHESSSFHSSSSSSSASSSSNGSDGGDTISASGSASSGGEEVGNVNTNNYDYNNNSEKVIAGF</sequence>
<feature type="transmembrane region" description="Helical" evidence="2">
    <location>
        <begin position="7"/>
        <end position="24"/>
    </location>
</feature>
<feature type="compositionally biased region" description="Basic and acidic residues" evidence="1">
    <location>
        <begin position="156"/>
        <end position="165"/>
    </location>
</feature>
<keyword evidence="2" id="KW-1133">Transmembrane helix</keyword>
<keyword evidence="4" id="KW-1185">Reference proteome</keyword>
<feature type="transmembrane region" description="Helical" evidence="2">
    <location>
        <begin position="44"/>
        <end position="65"/>
    </location>
</feature>
<organism evidence="3 4">
    <name type="scientific">Theobroma cacao</name>
    <name type="common">Cacao</name>
    <name type="synonym">Cocoa</name>
    <dbReference type="NCBI Taxonomy" id="3641"/>
    <lineage>
        <taxon>Eukaryota</taxon>
        <taxon>Viridiplantae</taxon>
        <taxon>Streptophyta</taxon>
        <taxon>Embryophyta</taxon>
        <taxon>Tracheophyta</taxon>
        <taxon>Spermatophyta</taxon>
        <taxon>Magnoliopsida</taxon>
        <taxon>eudicotyledons</taxon>
        <taxon>Gunneridae</taxon>
        <taxon>Pentapetalae</taxon>
        <taxon>rosids</taxon>
        <taxon>malvids</taxon>
        <taxon>Malvales</taxon>
        <taxon>Malvaceae</taxon>
        <taxon>Byttnerioideae</taxon>
        <taxon>Theobroma</taxon>
    </lineage>
</organism>
<feature type="compositionally biased region" description="Basic and acidic residues" evidence="1">
    <location>
        <begin position="123"/>
        <end position="140"/>
    </location>
</feature>
<protein>
    <submittedName>
        <fullName evidence="3">Uncharacterized protein</fullName>
    </submittedName>
</protein>
<feature type="compositionally biased region" description="Basic and acidic residues" evidence="1">
    <location>
        <begin position="84"/>
        <end position="98"/>
    </location>
</feature>
<dbReference type="STRING" id="3641.A0A061G455"/>
<proteinExistence type="predicted"/>
<dbReference type="AlphaFoldDB" id="A0A061G455"/>
<dbReference type="EMBL" id="CM001881">
    <property type="protein sequence ID" value="EOY24153.1"/>
    <property type="molecule type" value="Genomic_DNA"/>
</dbReference>
<feature type="compositionally biased region" description="Low complexity" evidence="1">
    <location>
        <begin position="166"/>
        <end position="215"/>
    </location>
</feature>
<evidence type="ECO:0000256" key="2">
    <source>
        <dbReference type="SAM" id="Phobius"/>
    </source>
</evidence>
<dbReference type="HOGENOM" id="CLU_1241991_0_0_1"/>
<feature type="region of interest" description="Disordered" evidence="1">
    <location>
        <begin position="84"/>
        <end position="223"/>
    </location>
</feature>
<accession>A0A061G455</accession>
<reference evidence="3 4" key="1">
    <citation type="journal article" date="2013" name="Genome Biol.">
        <title>The genome sequence of the most widely cultivated cacao type and its use to identify candidate genes regulating pod color.</title>
        <authorList>
            <person name="Motamayor J.C."/>
            <person name="Mockaitis K."/>
            <person name="Schmutz J."/>
            <person name="Haiminen N."/>
            <person name="Iii D.L."/>
            <person name="Cornejo O."/>
            <person name="Findley S.D."/>
            <person name="Zheng P."/>
            <person name="Utro F."/>
            <person name="Royaert S."/>
            <person name="Saski C."/>
            <person name="Jenkins J."/>
            <person name="Podicheti R."/>
            <person name="Zhao M."/>
            <person name="Scheffler B.E."/>
            <person name="Stack J.C."/>
            <person name="Feltus F.A."/>
            <person name="Mustiga G.M."/>
            <person name="Amores F."/>
            <person name="Phillips W."/>
            <person name="Marelli J.P."/>
            <person name="May G.D."/>
            <person name="Shapiro H."/>
            <person name="Ma J."/>
            <person name="Bustamante C.D."/>
            <person name="Schnell R.J."/>
            <person name="Main D."/>
            <person name="Gilbert D."/>
            <person name="Parida L."/>
            <person name="Kuhn D.N."/>
        </authorList>
    </citation>
    <scope>NUCLEOTIDE SEQUENCE [LARGE SCALE GENOMIC DNA]</scope>
    <source>
        <strain evidence="4">cv. Matina 1-6</strain>
    </source>
</reference>
<evidence type="ECO:0000313" key="4">
    <source>
        <dbReference type="Proteomes" id="UP000026915"/>
    </source>
</evidence>
<evidence type="ECO:0000313" key="3">
    <source>
        <dbReference type="EMBL" id="EOY24153.1"/>
    </source>
</evidence>
<dbReference type="Gramene" id="EOY24153">
    <property type="protein sequence ID" value="EOY24153"/>
    <property type="gene ID" value="TCM_015830"/>
</dbReference>
<keyword evidence="2" id="KW-0472">Membrane</keyword>